<accession>A0A9Q0JC59</accession>
<dbReference type="AlphaFoldDB" id="A0A9Q0JC59"/>
<dbReference type="EMBL" id="JAKUCV010003888">
    <property type="protein sequence ID" value="KAJ4837256.1"/>
    <property type="molecule type" value="Genomic_DNA"/>
</dbReference>
<dbReference type="Gene3D" id="3.60.10.10">
    <property type="entry name" value="Endonuclease/exonuclease/phosphatase"/>
    <property type="match status" value="1"/>
</dbReference>
<dbReference type="OrthoDB" id="1720282at2759"/>
<organism evidence="3 4">
    <name type="scientific">Turnera subulata</name>
    <dbReference type="NCBI Taxonomy" id="218843"/>
    <lineage>
        <taxon>Eukaryota</taxon>
        <taxon>Viridiplantae</taxon>
        <taxon>Streptophyta</taxon>
        <taxon>Embryophyta</taxon>
        <taxon>Tracheophyta</taxon>
        <taxon>Spermatophyta</taxon>
        <taxon>Magnoliopsida</taxon>
        <taxon>eudicotyledons</taxon>
        <taxon>Gunneridae</taxon>
        <taxon>Pentapetalae</taxon>
        <taxon>rosids</taxon>
        <taxon>fabids</taxon>
        <taxon>Malpighiales</taxon>
        <taxon>Passifloraceae</taxon>
        <taxon>Turnera</taxon>
    </lineage>
</organism>
<name>A0A9Q0JC59_9ROSI</name>
<feature type="compositionally biased region" description="Basic residues" evidence="1">
    <location>
        <begin position="109"/>
        <end position="120"/>
    </location>
</feature>
<dbReference type="InterPro" id="IPR005135">
    <property type="entry name" value="Endo/exonuclease/phosphatase"/>
</dbReference>
<evidence type="ECO:0000259" key="2">
    <source>
        <dbReference type="Pfam" id="PF03372"/>
    </source>
</evidence>
<dbReference type="Pfam" id="PF03372">
    <property type="entry name" value="Exo_endo_phos"/>
    <property type="match status" value="1"/>
</dbReference>
<dbReference type="PANTHER" id="PTHR35218">
    <property type="entry name" value="RNASE H DOMAIN-CONTAINING PROTEIN"/>
    <property type="match status" value="1"/>
</dbReference>
<dbReference type="GO" id="GO:0003824">
    <property type="term" value="F:catalytic activity"/>
    <property type="evidence" value="ECO:0007669"/>
    <property type="project" value="InterPro"/>
</dbReference>
<dbReference type="InterPro" id="IPR036691">
    <property type="entry name" value="Endo/exonu/phosph_ase_sf"/>
</dbReference>
<comment type="caution">
    <text evidence="3">The sequence shown here is derived from an EMBL/GenBank/DDBJ whole genome shotgun (WGS) entry which is preliminary data.</text>
</comment>
<dbReference type="Proteomes" id="UP001141552">
    <property type="component" value="Unassembled WGS sequence"/>
</dbReference>
<feature type="region of interest" description="Disordered" evidence="1">
    <location>
        <begin position="108"/>
        <end position="135"/>
    </location>
</feature>
<feature type="domain" description="Endonuclease/exonuclease/phosphatase" evidence="2">
    <location>
        <begin position="250"/>
        <end position="395"/>
    </location>
</feature>
<proteinExistence type="predicted"/>
<feature type="region of interest" description="Disordered" evidence="1">
    <location>
        <begin position="1"/>
        <end position="23"/>
    </location>
</feature>
<protein>
    <recommendedName>
        <fullName evidence="2">Endonuclease/exonuclease/phosphatase domain-containing protein</fullName>
    </recommendedName>
</protein>
<sequence>MAPPAVTMQQSPPPVEVTTMIPPVIPPPVREETAKFGSWMKVTRQPRAPAQRDKSKGVGARIAANPFDLGSATALLNEVLRDAPEVPTSSASAGAMIFKAPATEQVQIVKKKSPVHKSKGRQTGEVKATGSHSGFGRAKVRDESIDLEKLKVSLSYPKAMHGHAKPIIVSKGVFSGDDMIDFQEEAADSVPPSLKGKGQNLKVVPTGDLAPLEVGIPKQLRRANKPLMHPNLAKVSAPADVKTLGGLNYLSWNCQGAKSELFSSSFRDIVQQHKVHLAVILELQISGTAAERVIRLLGFQGWVREDARSFGSGIWVLWRPEFLTVSVEQRFSQFLHVRVTPHGKAPFLLTVVYASPLESRQSALWPRLVSLSARIQEPWVLMGDFNVTAHPDETQGG</sequence>
<reference evidence="3" key="1">
    <citation type="submission" date="2022-02" db="EMBL/GenBank/DDBJ databases">
        <authorList>
            <person name="Henning P.M."/>
            <person name="McCubbin A.G."/>
            <person name="Shore J.S."/>
        </authorList>
    </citation>
    <scope>NUCLEOTIDE SEQUENCE</scope>
    <source>
        <strain evidence="3">F60SS</strain>
        <tissue evidence="3">Leaves</tissue>
    </source>
</reference>
<dbReference type="PANTHER" id="PTHR35218:SF9">
    <property type="entry name" value="ENDONUCLEASE_EXONUCLEASE_PHOSPHATASE DOMAIN-CONTAINING PROTEIN"/>
    <property type="match status" value="1"/>
</dbReference>
<keyword evidence="4" id="KW-1185">Reference proteome</keyword>
<gene>
    <name evidence="3" type="ORF">Tsubulata_013408</name>
</gene>
<evidence type="ECO:0000313" key="4">
    <source>
        <dbReference type="Proteomes" id="UP001141552"/>
    </source>
</evidence>
<reference evidence="3" key="2">
    <citation type="journal article" date="2023" name="Plants (Basel)">
        <title>Annotation of the Turnera subulata (Passifloraceae) Draft Genome Reveals the S-Locus Evolved after the Divergence of Turneroideae from Passifloroideae in a Stepwise Manner.</title>
        <authorList>
            <person name="Henning P.M."/>
            <person name="Roalson E.H."/>
            <person name="Mir W."/>
            <person name="McCubbin A.G."/>
            <person name="Shore J.S."/>
        </authorList>
    </citation>
    <scope>NUCLEOTIDE SEQUENCE</scope>
    <source>
        <strain evidence="3">F60SS</strain>
    </source>
</reference>
<dbReference type="SUPFAM" id="SSF56219">
    <property type="entry name" value="DNase I-like"/>
    <property type="match status" value="1"/>
</dbReference>
<evidence type="ECO:0000256" key="1">
    <source>
        <dbReference type="SAM" id="MobiDB-lite"/>
    </source>
</evidence>
<evidence type="ECO:0000313" key="3">
    <source>
        <dbReference type="EMBL" id="KAJ4837256.1"/>
    </source>
</evidence>